<dbReference type="PANTHER" id="PTHR33678:SF2">
    <property type="match status" value="1"/>
</dbReference>
<accession>A0ABT0LJX0</accession>
<dbReference type="Proteomes" id="UP001203423">
    <property type="component" value="Unassembled WGS sequence"/>
</dbReference>
<gene>
    <name evidence="3" type="ORF">L2764_26995</name>
</gene>
<feature type="domain" description="Transposase IS66 central" evidence="1">
    <location>
        <begin position="5"/>
        <end position="218"/>
    </location>
</feature>
<comment type="caution">
    <text evidence="3">The sequence shown here is derived from an EMBL/GenBank/DDBJ whole genome shotgun (WGS) entry which is preliminary data.</text>
</comment>
<dbReference type="EMBL" id="JAKIKS010000288">
    <property type="protein sequence ID" value="MCL1127994.1"/>
    <property type="molecule type" value="Genomic_DNA"/>
</dbReference>
<dbReference type="PANTHER" id="PTHR33678">
    <property type="entry name" value="BLL1576 PROTEIN"/>
    <property type="match status" value="1"/>
</dbReference>
<dbReference type="Pfam" id="PF03050">
    <property type="entry name" value="DDE_Tnp_IS66"/>
    <property type="match status" value="1"/>
</dbReference>
<feature type="domain" description="Transposase IS66 C-terminal" evidence="2">
    <location>
        <begin position="225"/>
        <end position="261"/>
    </location>
</feature>
<dbReference type="InterPro" id="IPR004291">
    <property type="entry name" value="Transposase_IS66_central"/>
</dbReference>
<sequence length="268" mass="30913">MINDERVKSYMWVYCSGADGPDDEPRYQDMRNIVLYDYQDGSRAGVCVSHFLATEQAIFNGYLQVDGYAAYQQASNKLVGCWAHARRKFKEALIAQGTNKTGKTTKADMALNMIAKLYRIERQIESLSLTERFYFRRTHSKAQLVEFKQWLDKSITQVLKQSALGIALHYCVNQWSKLSRYCEDSRLNIDNNRAERAVKPFVIGRKNWLFNHNHRGVKASAILYSIIETAKSNGLTPFDYIEHCLEQLSNPNCDLNSLLPWHVNLNKV</sequence>
<organism evidence="3 4">
    <name type="scientific">Shewanella surugensis</name>
    <dbReference type="NCBI Taxonomy" id="212020"/>
    <lineage>
        <taxon>Bacteria</taxon>
        <taxon>Pseudomonadati</taxon>
        <taxon>Pseudomonadota</taxon>
        <taxon>Gammaproteobacteria</taxon>
        <taxon>Alteromonadales</taxon>
        <taxon>Shewanellaceae</taxon>
        <taxon>Shewanella</taxon>
    </lineage>
</organism>
<protein>
    <submittedName>
        <fullName evidence="3">IS66 family transposase</fullName>
    </submittedName>
</protein>
<name>A0ABT0LJX0_9GAMM</name>
<evidence type="ECO:0000313" key="3">
    <source>
        <dbReference type="EMBL" id="MCL1127994.1"/>
    </source>
</evidence>
<dbReference type="Pfam" id="PF13817">
    <property type="entry name" value="DDE_Tnp_IS66_C"/>
    <property type="match status" value="1"/>
</dbReference>
<dbReference type="InterPro" id="IPR039552">
    <property type="entry name" value="IS66_C"/>
</dbReference>
<keyword evidence="4" id="KW-1185">Reference proteome</keyword>
<evidence type="ECO:0000259" key="2">
    <source>
        <dbReference type="Pfam" id="PF13817"/>
    </source>
</evidence>
<dbReference type="NCBIfam" id="NF033517">
    <property type="entry name" value="transpos_IS66"/>
    <property type="match status" value="1"/>
</dbReference>
<evidence type="ECO:0000313" key="4">
    <source>
        <dbReference type="Proteomes" id="UP001203423"/>
    </source>
</evidence>
<evidence type="ECO:0000259" key="1">
    <source>
        <dbReference type="Pfam" id="PF03050"/>
    </source>
</evidence>
<dbReference type="InterPro" id="IPR052344">
    <property type="entry name" value="Transposase-related"/>
</dbReference>
<proteinExistence type="predicted"/>
<reference evidence="3 4" key="1">
    <citation type="submission" date="2022-01" db="EMBL/GenBank/DDBJ databases">
        <title>Whole genome-based taxonomy of the Shewanellaceae.</title>
        <authorList>
            <person name="Martin-Rodriguez A.J."/>
        </authorList>
    </citation>
    <scope>NUCLEOTIDE SEQUENCE [LARGE SCALE GENOMIC DNA]</scope>
    <source>
        <strain evidence="3 4">DSM 17177</strain>
    </source>
</reference>